<evidence type="ECO:0000313" key="2">
    <source>
        <dbReference type="Proteomes" id="UP000469452"/>
    </source>
</evidence>
<dbReference type="EMBL" id="VJMI01000261">
    <property type="protein sequence ID" value="KAF0776165.1"/>
    <property type="molecule type" value="Genomic_DNA"/>
</dbReference>
<sequence>HQLHRVRSNMAISLTLRDYISDLYQN</sequence>
<organism evidence="1 2">
    <name type="scientific">Aphanomyces astaci</name>
    <name type="common">Crayfish plague agent</name>
    <dbReference type="NCBI Taxonomy" id="112090"/>
    <lineage>
        <taxon>Eukaryota</taxon>
        <taxon>Sar</taxon>
        <taxon>Stramenopiles</taxon>
        <taxon>Oomycota</taxon>
        <taxon>Saprolegniomycetes</taxon>
        <taxon>Saprolegniales</taxon>
        <taxon>Verrucalvaceae</taxon>
        <taxon>Aphanomyces</taxon>
    </lineage>
</organism>
<reference evidence="1 2" key="1">
    <citation type="submission" date="2019-06" db="EMBL/GenBank/DDBJ databases">
        <title>Genomics analysis of Aphanomyces spp. identifies a new class of oomycete effector associated with host adaptation.</title>
        <authorList>
            <person name="Gaulin E."/>
        </authorList>
    </citation>
    <scope>NUCLEOTIDE SEQUENCE [LARGE SCALE GENOMIC DNA]</scope>
    <source>
        <strain evidence="1 2">E</strain>
    </source>
</reference>
<dbReference type="AlphaFoldDB" id="A0A6A5AZU6"/>
<proteinExistence type="predicted"/>
<comment type="caution">
    <text evidence="1">The sequence shown here is derived from an EMBL/GenBank/DDBJ whole genome shotgun (WGS) entry which is preliminary data.</text>
</comment>
<feature type="non-terminal residue" evidence="1">
    <location>
        <position position="1"/>
    </location>
</feature>
<gene>
    <name evidence="1" type="ORF">AaE_000134</name>
</gene>
<name>A0A6A5AZU6_APHAT</name>
<protein>
    <submittedName>
        <fullName evidence="1">Uncharacterized protein</fullName>
    </submittedName>
</protein>
<evidence type="ECO:0000313" key="1">
    <source>
        <dbReference type="EMBL" id="KAF0776165.1"/>
    </source>
</evidence>
<accession>A0A6A5AZU6</accession>
<dbReference type="Proteomes" id="UP000469452">
    <property type="component" value="Unassembled WGS sequence"/>
</dbReference>